<dbReference type="RefSeq" id="WP_073479037.1">
    <property type="nucleotide sequence ID" value="NZ_FQZU01000063.1"/>
</dbReference>
<keyword evidence="5 8" id="KW-0812">Transmembrane</keyword>
<feature type="transmembrane region" description="Helical" evidence="8">
    <location>
        <begin position="349"/>
        <end position="370"/>
    </location>
</feature>
<feature type="transmembrane region" description="Helical" evidence="8">
    <location>
        <begin position="182"/>
        <end position="205"/>
    </location>
</feature>
<feature type="transmembrane region" description="Helical" evidence="8">
    <location>
        <begin position="21"/>
        <end position="42"/>
    </location>
</feature>
<keyword evidence="7 8" id="KW-0472">Membrane</keyword>
<dbReference type="PANTHER" id="PTHR30294:SF29">
    <property type="entry name" value="MULTIDRUG ABC TRANSPORTER PERMEASE YBHS-RELATED"/>
    <property type="match status" value="1"/>
</dbReference>
<keyword evidence="3" id="KW-0813">Transport</keyword>
<evidence type="ECO:0000256" key="3">
    <source>
        <dbReference type="ARBA" id="ARBA00022448"/>
    </source>
</evidence>
<dbReference type="Proteomes" id="UP000183994">
    <property type="component" value="Unassembled WGS sequence"/>
</dbReference>
<feature type="transmembrane region" description="Helical" evidence="8">
    <location>
        <begin position="295"/>
        <end position="315"/>
    </location>
</feature>
<evidence type="ECO:0000256" key="7">
    <source>
        <dbReference type="ARBA" id="ARBA00023136"/>
    </source>
</evidence>
<feature type="transmembrane region" description="Helical" evidence="8">
    <location>
        <begin position="261"/>
        <end position="283"/>
    </location>
</feature>
<evidence type="ECO:0000256" key="1">
    <source>
        <dbReference type="ARBA" id="ARBA00004651"/>
    </source>
</evidence>
<dbReference type="PROSITE" id="PS51012">
    <property type="entry name" value="ABC_TM2"/>
    <property type="match status" value="1"/>
</dbReference>
<protein>
    <submittedName>
        <fullName evidence="10">ABC-2 type transport system permease protein</fullName>
    </submittedName>
</protein>
<feature type="domain" description="ABC transmembrane type-2" evidence="9">
    <location>
        <begin position="137"/>
        <end position="375"/>
    </location>
</feature>
<evidence type="ECO:0000256" key="4">
    <source>
        <dbReference type="ARBA" id="ARBA00022475"/>
    </source>
</evidence>
<evidence type="ECO:0000256" key="2">
    <source>
        <dbReference type="ARBA" id="ARBA00007783"/>
    </source>
</evidence>
<accession>A0A1M7A0M7</accession>
<keyword evidence="6 8" id="KW-1133">Transmembrane helix</keyword>
<dbReference type="Pfam" id="PF12698">
    <property type="entry name" value="ABC2_membrane_3"/>
    <property type="match status" value="1"/>
</dbReference>
<comment type="similarity">
    <text evidence="2">Belongs to the ABC-2 integral membrane protein family.</text>
</comment>
<evidence type="ECO:0000313" key="11">
    <source>
        <dbReference type="Proteomes" id="UP000183994"/>
    </source>
</evidence>
<dbReference type="GO" id="GO:0005886">
    <property type="term" value="C:plasma membrane"/>
    <property type="evidence" value="ECO:0007669"/>
    <property type="project" value="UniProtKB-SubCell"/>
</dbReference>
<gene>
    <name evidence="10" type="ORF">SAMN02745216_05067</name>
</gene>
<proteinExistence type="inferred from homology"/>
<evidence type="ECO:0000256" key="6">
    <source>
        <dbReference type="ARBA" id="ARBA00022989"/>
    </source>
</evidence>
<name>A0A1M7A0M7_9BACT</name>
<keyword evidence="11" id="KW-1185">Reference proteome</keyword>
<dbReference type="STRING" id="1121393.SAMN02745216_05067"/>
<evidence type="ECO:0000313" key="10">
    <source>
        <dbReference type="EMBL" id="SHL36264.1"/>
    </source>
</evidence>
<dbReference type="EMBL" id="FQZU01000063">
    <property type="protein sequence ID" value="SHL36264.1"/>
    <property type="molecule type" value="Genomic_DNA"/>
</dbReference>
<comment type="subcellular location">
    <subcellularLocation>
        <location evidence="1">Cell membrane</location>
        <topology evidence="1">Multi-pass membrane protein</topology>
    </subcellularLocation>
</comment>
<dbReference type="AlphaFoldDB" id="A0A1M7A0M7"/>
<evidence type="ECO:0000259" key="9">
    <source>
        <dbReference type="PROSITE" id="PS51012"/>
    </source>
</evidence>
<feature type="transmembrane region" description="Helical" evidence="8">
    <location>
        <begin position="226"/>
        <end position="249"/>
    </location>
</feature>
<evidence type="ECO:0000256" key="8">
    <source>
        <dbReference type="SAM" id="Phobius"/>
    </source>
</evidence>
<evidence type="ECO:0000256" key="5">
    <source>
        <dbReference type="ARBA" id="ARBA00022692"/>
    </source>
</evidence>
<dbReference type="Gene3D" id="3.40.1710.10">
    <property type="entry name" value="abc type-2 transporter like domain"/>
    <property type="match status" value="1"/>
</dbReference>
<dbReference type="OrthoDB" id="9808686at2"/>
<sequence>MKPMRIFAVARKEFLHIFRDPRSLAMAIAIPMLLLVLFGYALTLDVDDVPIAVWDRDATPASRDFISRFSASPYFTIVRHVDGYEKARHCIDSGEALAFLVIPEDFSETASTGQEIPVQFIVDGSDSNTATIAMGYADTVAATWSRRVMMELEQRLAGKSSSLPVDMRPRVWFNPDMESKNYIIPGLIAVIMMVIAALLTSLTVAREWERGTMEQLISTPVKGPELILGKFLPYFVIGMFDVFLAVLMGEYMFHVPLRGSAALLFFMAAIFLAGALSVGMLISIVTKSQLLASQLAMVVTFLPSFLLSGFMYAIANMPRPIQVMTHLVPARYFVALLKGIYLKGIGLEILFVEAGLLAVFGIVVVLLANVKFKKKLV</sequence>
<dbReference type="PANTHER" id="PTHR30294">
    <property type="entry name" value="MEMBRANE COMPONENT OF ABC TRANSPORTER YHHJ-RELATED"/>
    <property type="match status" value="1"/>
</dbReference>
<dbReference type="InterPro" id="IPR047817">
    <property type="entry name" value="ABC2_TM_bact-type"/>
</dbReference>
<dbReference type="GO" id="GO:0140359">
    <property type="term" value="F:ABC-type transporter activity"/>
    <property type="evidence" value="ECO:0007669"/>
    <property type="project" value="InterPro"/>
</dbReference>
<dbReference type="InterPro" id="IPR013525">
    <property type="entry name" value="ABC2_TM"/>
</dbReference>
<organism evidence="10 11">
    <name type="scientific">Desulfatibacillum alkenivorans DSM 16219</name>
    <dbReference type="NCBI Taxonomy" id="1121393"/>
    <lineage>
        <taxon>Bacteria</taxon>
        <taxon>Pseudomonadati</taxon>
        <taxon>Thermodesulfobacteriota</taxon>
        <taxon>Desulfobacteria</taxon>
        <taxon>Desulfobacterales</taxon>
        <taxon>Desulfatibacillaceae</taxon>
        <taxon>Desulfatibacillum</taxon>
    </lineage>
</organism>
<reference evidence="11" key="1">
    <citation type="submission" date="2016-11" db="EMBL/GenBank/DDBJ databases">
        <authorList>
            <person name="Varghese N."/>
            <person name="Submissions S."/>
        </authorList>
    </citation>
    <scope>NUCLEOTIDE SEQUENCE [LARGE SCALE GENOMIC DNA]</scope>
    <source>
        <strain evidence="11">DSM 16219</strain>
    </source>
</reference>
<dbReference type="InterPro" id="IPR051449">
    <property type="entry name" value="ABC-2_transporter_component"/>
</dbReference>
<keyword evidence="4" id="KW-1003">Cell membrane</keyword>